<proteinExistence type="predicted"/>
<reference evidence="3 4" key="1">
    <citation type="submission" date="2016-09" db="EMBL/GenBank/DDBJ databases">
        <authorList>
            <person name="Capua I."/>
            <person name="De Benedictis P."/>
            <person name="Joannis T."/>
            <person name="Lombin L.H."/>
            <person name="Cattoli G."/>
        </authorList>
    </citation>
    <scope>NUCLEOTIDE SEQUENCE [LARGE SCALE GENOMIC DNA]</scope>
    <source>
        <strain evidence="3 4">IMI 309357</strain>
    </source>
</reference>
<dbReference type="InterPro" id="IPR046676">
    <property type="entry name" value="DUF6546"/>
</dbReference>
<feature type="domain" description="DUF6546" evidence="2">
    <location>
        <begin position="61"/>
        <end position="143"/>
    </location>
</feature>
<dbReference type="EMBL" id="MJBS01000007">
    <property type="protein sequence ID" value="OHF03316.1"/>
    <property type="molecule type" value="Genomic_DNA"/>
</dbReference>
<protein>
    <recommendedName>
        <fullName evidence="2">DUF6546 domain-containing protein</fullName>
    </recommendedName>
</protein>
<organism evidence="3 4">
    <name type="scientific">Colletotrichum orchidophilum</name>
    <dbReference type="NCBI Taxonomy" id="1209926"/>
    <lineage>
        <taxon>Eukaryota</taxon>
        <taxon>Fungi</taxon>
        <taxon>Dikarya</taxon>
        <taxon>Ascomycota</taxon>
        <taxon>Pezizomycotina</taxon>
        <taxon>Sordariomycetes</taxon>
        <taxon>Hypocreomycetidae</taxon>
        <taxon>Glomerellales</taxon>
        <taxon>Glomerellaceae</taxon>
        <taxon>Colletotrichum</taxon>
    </lineage>
</organism>
<dbReference type="AlphaFoldDB" id="A0A1G4BPW1"/>
<dbReference type="RefSeq" id="XP_022480453.1">
    <property type="nucleotide sequence ID" value="XM_022613025.1"/>
</dbReference>
<dbReference type="OrthoDB" id="4802432at2759"/>
<dbReference type="GeneID" id="34554535"/>
<sequence>MRFPSLTELCYEPWRERGGKETQSDQYNQTMLESLAEIDLSKLTTLEISTSHTREAYTTAPPMAQGAESSHKPQTRNSVSLMKDASYFQQASKGSHSQWENLTRLALTSSVLTADAHAAAIDDMLRDAAAAALKTPKLETVEL</sequence>
<keyword evidence="4" id="KW-1185">Reference proteome</keyword>
<comment type="caution">
    <text evidence="3">The sequence shown here is derived from an EMBL/GenBank/DDBJ whole genome shotgun (WGS) entry which is preliminary data.</text>
</comment>
<name>A0A1G4BPW1_9PEZI</name>
<accession>A0A1G4BPW1</accession>
<gene>
    <name evidence="3" type="ORF">CORC01_01369</name>
</gene>
<evidence type="ECO:0000256" key="1">
    <source>
        <dbReference type="SAM" id="MobiDB-lite"/>
    </source>
</evidence>
<dbReference type="Pfam" id="PF20183">
    <property type="entry name" value="DUF6546"/>
    <property type="match status" value="1"/>
</dbReference>
<evidence type="ECO:0000259" key="2">
    <source>
        <dbReference type="Pfam" id="PF20183"/>
    </source>
</evidence>
<evidence type="ECO:0000313" key="3">
    <source>
        <dbReference type="EMBL" id="OHF03316.1"/>
    </source>
</evidence>
<evidence type="ECO:0000313" key="4">
    <source>
        <dbReference type="Proteomes" id="UP000176998"/>
    </source>
</evidence>
<feature type="region of interest" description="Disordered" evidence="1">
    <location>
        <begin position="52"/>
        <end position="82"/>
    </location>
</feature>
<dbReference type="Proteomes" id="UP000176998">
    <property type="component" value="Unassembled WGS sequence"/>
</dbReference>